<dbReference type="PANTHER" id="PTHR30328">
    <property type="entry name" value="TRANSCRIPTIONAL REPRESSOR"/>
    <property type="match status" value="1"/>
</dbReference>
<dbReference type="OrthoDB" id="9789566at2"/>
<organism evidence="4 5">
    <name type="scientific">Flavobacterium crassostreae</name>
    <dbReference type="NCBI Taxonomy" id="1763534"/>
    <lineage>
        <taxon>Bacteria</taxon>
        <taxon>Pseudomonadati</taxon>
        <taxon>Bacteroidota</taxon>
        <taxon>Flavobacteriia</taxon>
        <taxon>Flavobacteriales</taxon>
        <taxon>Flavobacteriaceae</taxon>
        <taxon>Flavobacterium</taxon>
    </lineage>
</organism>
<sequence>MPFTTEFNSKQIQILEVAESLFAEKGFDGTPIRTIAKEAKINVAMVSYYFGSKEGLLESLVLFRTKDLKAMIDALLLQNISSKEKINKLIEIYIHQINANKGIYRILHFEVATKKRDLDIDAFTALRKSNFNALEAIVLIGQEEGIFKKDIAIPLLTPTILGTFFHFHMNKEYFKTLLHLDSEEAYDQYIVQDLTQHIQQTIKALLMI</sequence>
<dbReference type="RefSeq" id="WP_066331732.1">
    <property type="nucleotide sequence ID" value="NZ_CP017688.1"/>
</dbReference>
<dbReference type="InterPro" id="IPR041474">
    <property type="entry name" value="NicS_C"/>
</dbReference>
<dbReference type="InterPro" id="IPR009057">
    <property type="entry name" value="Homeodomain-like_sf"/>
</dbReference>
<evidence type="ECO:0000259" key="3">
    <source>
        <dbReference type="PROSITE" id="PS50977"/>
    </source>
</evidence>
<evidence type="ECO:0000256" key="1">
    <source>
        <dbReference type="ARBA" id="ARBA00023125"/>
    </source>
</evidence>
<dbReference type="AlphaFoldDB" id="A0A1B9EA60"/>
<dbReference type="Proteomes" id="UP000093510">
    <property type="component" value="Unassembled WGS sequence"/>
</dbReference>
<name>A0A1B9EA60_9FLAO</name>
<dbReference type="PRINTS" id="PR00455">
    <property type="entry name" value="HTHTETR"/>
</dbReference>
<protein>
    <submittedName>
        <fullName evidence="4">Transcriptional regulator</fullName>
    </submittedName>
</protein>
<dbReference type="Pfam" id="PF17938">
    <property type="entry name" value="TetR_C_29"/>
    <property type="match status" value="1"/>
</dbReference>
<reference evidence="4 5" key="1">
    <citation type="submission" date="2016-03" db="EMBL/GenBank/DDBJ databases">
        <authorList>
            <person name="Ploux O."/>
        </authorList>
    </citation>
    <scope>NUCLEOTIDE SEQUENCE [LARGE SCALE GENOMIC DNA]</scope>
    <source>
        <strain evidence="4 5">LPB0076</strain>
    </source>
</reference>
<dbReference type="InterPro" id="IPR036271">
    <property type="entry name" value="Tet_transcr_reg_TetR-rel_C_sf"/>
</dbReference>
<proteinExistence type="predicted"/>
<dbReference type="EMBL" id="LVEP01000002">
    <property type="protein sequence ID" value="OCB78768.1"/>
    <property type="molecule type" value="Genomic_DNA"/>
</dbReference>
<evidence type="ECO:0000313" key="5">
    <source>
        <dbReference type="Proteomes" id="UP000093510"/>
    </source>
</evidence>
<comment type="caution">
    <text evidence="4">The sequence shown here is derived from an EMBL/GenBank/DDBJ whole genome shotgun (WGS) entry which is preliminary data.</text>
</comment>
<dbReference type="SUPFAM" id="SSF46689">
    <property type="entry name" value="Homeodomain-like"/>
    <property type="match status" value="1"/>
</dbReference>
<dbReference type="Gene3D" id="1.10.10.60">
    <property type="entry name" value="Homeodomain-like"/>
    <property type="match status" value="1"/>
</dbReference>
<dbReference type="PANTHER" id="PTHR30328:SF54">
    <property type="entry name" value="HTH-TYPE TRANSCRIPTIONAL REPRESSOR SCO4008"/>
    <property type="match status" value="1"/>
</dbReference>
<keyword evidence="5" id="KW-1185">Reference proteome</keyword>
<keyword evidence="1 2" id="KW-0238">DNA-binding</keyword>
<dbReference type="SUPFAM" id="SSF48498">
    <property type="entry name" value="Tetracyclin repressor-like, C-terminal domain"/>
    <property type="match status" value="1"/>
</dbReference>
<dbReference type="Gene3D" id="1.10.357.10">
    <property type="entry name" value="Tetracycline Repressor, domain 2"/>
    <property type="match status" value="1"/>
</dbReference>
<dbReference type="PROSITE" id="PS50977">
    <property type="entry name" value="HTH_TETR_2"/>
    <property type="match status" value="1"/>
</dbReference>
<dbReference type="GO" id="GO:0003677">
    <property type="term" value="F:DNA binding"/>
    <property type="evidence" value="ECO:0007669"/>
    <property type="project" value="UniProtKB-UniRule"/>
</dbReference>
<feature type="domain" description="HTH tetR-type" evidence="3">
    <location>
        <begin position="8"/>
        <end position="68"/>
    </location>
</feature>
<feature type="DNA-binding region" description="H-T-H motif" evidence="2">
    <location>
        <begin position="31"/>
        <end position="50"/>
    </location>
</feature>
<dbReference type="InterPro" id="IPR050109">
    <property type="entry name" value="HTH-type_TetR-like_transc_reg"/>
</dbReference>
<dbReference type="STRING" id="1763534.GCA_001831475_01581"/>
<evidence type="ECO:0000256" key="2">
    <source>
        <dbReference type="PROSITE-ProRule" id="PRU00335"/>
    </source>
</evidence>
<dbReference type="Pfam" id="PF00440">
    <property type="entry name" value="TetR_N"/>
    <property type="match status" value="1"/>
</dbReference>
<dbReference type="InterPro" id="IPR001647">
    <property type="entry name" value="HTH_TetR"/>
</dbReference>
<gene>
    <name evidence="4" type="ORF">LPBF_01890</name>
</gene>
<evidence type="ECO:0000313" key="4">
    <source>
        <dbReference type="EMBL" id="OCB78768.1"/>
    </source>
</evidence>
<accession>A0A1B9EA60</accession>